<feature type="region of interest" description="Disordered" evidence="8">
    <location>
        <begin position="105"/>
        <end position="124"/>
    </location>
</feature>
<keyword evidence="4" id="KW-0249">Electron transport</keyword>
<dbReference type="eggNOG" id="COG0069">
    <property type="taxonomic scope" value="Bacteria"/>
</dbReference>
<evidence type="ECO:0000313" key="10">
    <source>
        <dbReference type="EMBL" id="ACE05355.1"/>
    </source>
</evidence>
<dbReference type="GO" id="GO:0006537">
    <property type="term" value="P:glutamate biosynthetic process"/>
    <property type="evidence" value="ECO:0007669"/>
    <property type="project" value="InterPro"/>
</dbReference>
<dbReference type="InterPro" id="IPR013785">
    <property type="entry name" value="Aldolase_TIM"/>
</dbReference>
<dbReference type="Gene3D" id="3.20.20.70">
    <property type="entry name" value="Aldolase class I"/>
    <property type="match status" value="1"/>
</dbReference>
<name>B3EPW5_CHLPB</name>
<dbReference type="CDD" id="cd02808">
    <property type="entry name" value="GltS_FMN"/>
    <property type="match status" value="1"/>
</dbReference>
<keyword evidence="6" id="KW-0408">Iron</keyword>
<dbReference type="PIRSF" id="PIRSF500061">
    <property type="entry name" value="GOGAT_lg2_archl"/>
    <property type="match status" value="1"/>
</dbReference>
<dbReference type="Gene3D" id="2.20.28.10">
    <property type="match status" value="2"/>
</dbReference>
<dbReference type="Pfam" id="PF01645">
    <property type="entry name" value="Glu_synthase"/>
    <property type="match status" value="1"/>
</dbReference>
<dbReference type="InterPro" id="IPR002932">
    <property type="entry name" value="Glu_synthdom"/>
</dbReference>
<dbReference type="HOGENOM" id="CLU_023342_0_1_10"/>
<dbReference type="GO" id="GO:0005506">
    <property type="term" value="F:iron ion binding"/>
    <property type="evidence" value="ECO:0007669"/>
    <property type="project" value="InterPro"/>
</dbReference>
<evidence type="ECO:0000256" key="8">
    <source>
        <dbReference type="SAM" id="MobiDB-lite"/>
    </source>
</evidence>
<evidence type="ECO:0000256" key="6">
    <source>
        <dbReference type="ARBA" id="ARBA00023004"/>
    </source>
</evidence>
<evidence type="ECO:0000256" key="1">
    <source>
        <dbReference type="ARBA" id="ARBA00009716"/>
    </source>
</evidence>
<dbReference type="PANTHER" id="PTHR43819">
    <property type="entry name" value="ARCHAEAL-TYPE GLUTAMATE SYNTHASE [NADPH]"/>
    <property type="match status" value="1"/>
</dbReference>
<dbReference type="SUPFAM" id="SSF51395">
    <property type="entry name" value="FMN-linked oxidoreductases"/>
    <property type="match status" value="1"/>
</dbReference>
<dbReference type="CDD" id="cd00730">
    <property type="entry name" value="rubredoxin"/>
    <property type="match status" value="2"/>
</dbReference>
<keyword evidence="3" id="KW-0479">Metal-binding</keyword>
<dbReference type="SUPFAM" id="SSF57802">
    <property type="entry name" value="Rubredoxin-like"/>
    <property type="match status" value="2"/>
</dbReference>
<feature type="domain" description="Rubredoxin-like" evidence="9">
    <location>
        <begin position="61"/>
        <end position="104"/>
    </location>
</feature>
<accession>B3EPW5</accession>
<organism evidence="10">
    <name type="scientific">Chlorobium phaeobacteroides (strain BS1)</name>
    <dbReference type="NCBI Taxonomy" id="331678"/>
    <lineage>
        <taxon>Bacteria</taxon>
        <taxon>Pseudomonadati</taxon>
        <taxon>Chlorobiota</taxon>
        <taxon>Chlorobiia</taxon>
        <taxon>Chlorobiales</taxon>
        <taxon>Chlorobiaceae</taxon>
        <taxon>Chlorobium/Pelodictyon group</taxon>
        <taxon>Chlorobium</taxon>
    </lineage>
</organism>
<dbReference type="eggNOG" id="COG1773">
    <property type="taxonomic scope" value="Bacteria"/>
</dbReference>
<evidence type="ECO:0000259" key="9">
    <source>
        <dbReference type="PROSITE" id="PS50903"/>
    </source>
</evidence>
<dbReference type="PROSITE" id="PS50903">
    <property type="entry name" value="RUBREDOXIN_LIKE"/>
    <property type="match status" value="2"/>
</dbReference>
<evidence type="ECO:0000256" key="3">
    <source>
        <dbReference type="ARBA" id="ARBA00022723"/>
    </source>
</evidence>
<sequence length="529" mass="56974">MAVWHCSLCSHSYDESKASTPWMDLADDWVCPVCGSPKSAFTKVSPQITAEPPAIQEEPAMRSYECGLCSHVYDEAKEGILWEELADDWSCPVCGSGKEVFSRASSDAPISAGTSKDASGGEEYLGEWSRPADELETSMADIHYMAATGRSVIEPMRTRVHTFSWDEILFKGAQLSRMPLNKTQPVVTRTVIGPGAAVPLVLDSPVFVSHMSFGALSREAKLALSRGSARVKTAMCSGEGGILPESLEASWKYIFEYVPNKYSVTDENLSRVDAVEIKIGQSAKPGMGGHLPGNKVTREIASIRGFREGQDIISPSRFPDIRTKDDLKATVDHLREKTGGKPVGIKLAAGHIEEDIDIALYAGVDFITIDGRAGGTGASPKVVKNAASVPTIFALFRARKVLDARGADRVSLIITGGLRVSSDFAKALAMGADAIAVGTAAMIAVGCQQYRICNTDRCPVGITTQDPALRARLDVEKSAVRVANFFRTNTEELRDFARLSGNENVHNLSLADLCTTSSEISNHTGIMHV</sequence>
<evidence type="ECO:0000256" key="7">
    <source>
        <dbReference type="PIRNR" id="PIRNR006429"/>
    </source>
</evidence>
<dbReference type="InterPro" id="IPR043578">
    <property type="entry name" value="GltB_archl_type"/>
</dbReference>
<dbReference type="InterPro" id="IPR024935">
    <property type="entry name" value="Rubredoxin_dom"/>
</dbReference>
<evidence type="ECO:0000256" key="5">
    <source>
        <dbReference type="ARBA" id="ARBA00023002"/>
    </source>
</evidence>
<dbReference type="KEGG" id="cpb:Cphamn1_2461"/>
<keyword evidence="2" id="KW-0813">Transport</keyword>
<dbReference type="EC" id="1.4.1.13" evidence="10"/>
<gene>
    <name evidence="10" type="ordered locus">Cphamn1_2461</name>
</gene>
<protein>
    <submittedName>
        <fullName evidence="10">Glutamate synthase (NADPH)</fullName>
        <ecNumber evidence="10">1.4.1.13</ecNumber>
    </submittedName>
</protein>
<dbReference type="InterPro" id="IPR024934">
    <property type="entry name" value="Rubredoxin-like_dom"/>
</dbReference>
<keyword evidence="5 10" id="KW-0560">Oxidoreductase</keyword>
<dbReference type="PIRSF" id="PIRSF006429">
    <property type="entry name" value="GOGAT_lg_2"/>
    <property type="match status" value="1"/>
</dbReference>
<reference evidence="10" key="1">
    <citation type="submission" date="2008-06" db="EMBL/GenBank/DDBJ databases">
        <title>Complete sequence of Chlorobium phaeobacteroides BS1.</title>
        <authorList>
            <consortium name="US DOE Joint Genome Institute"/>
            <person name="Lucas S."/>
            <person name="Copeland A."/>
            <person name="Lapidus A."/>
            <person name="Glavina del Rio T."/>
            <person name="Dalin E."/>
            <person name="Tice H."/>
            <person name="Bruce D."/>
            <person name="Goodwin L."/>
            <person name="Pitluck S."/>
            <person name="Schmutz J."/>
            <person name="Larimer F."/>
            <person name="Land M."/>
            <person name="Hauser L."/>
            <person name="Kyrpides N."/>
            <person name="Ovchinnikova G."/>
            <person name="Li T."/>
            <person name="Liu Z."/>
            <person name="Zhao F."/>
            <person name="Overmann J."/>
            <person name="Bryant D.A."/>
            <person name="Richardson P."/>
        </authorList>
    </citation>
    <scope>NUCLEOTIDE SEQUENCE [LARGE SCALE GENOMIC DNA]</scope>
    <source>
        <strain evidence="10">BS1</strain>
    </source>
</reference>
<comment type="similarity">
    <text evidence="1 7">Belongs to the glutamate synthase family.</text>
</comment>
<dbReference type="PANTHER" id="PTHR43819:SF1">
    <property type="entry name" value="ARCHAEAL-TYPE GLUTAMATE SYNTHASE [NADPH]"/>
    <property type="match status" value="1"/>
</dbReference>
<evidence type="ECO:0000256" key="2">
    <source>
        <dbReference type="ARBA" id="ARBA00022448"/>
    </source>
</evidence>
<dbReference type="OrthoDB" id="9758182at2"/>
<dbReference type="EMBL" id="CP001101">
    <property type="protein sequence ID" value="ACE05355.1"/>
    <property type="molecule type" value="Genomic_DNA"/>
</dbReference>
<feature type="domain" description="Rubredoxin-like" evidence="9">
    <location>
        <begin position="1"/>
        <end position="44"/>
    </location>
</feature>
<dbReference type="InterPro" id="IPR024188">
    <property type="entry name" value="GltB"/>
</dbReference>
<dbReference type="AlphaFoldDB" id="B3EPW5"/>
<dbReference type="GO" id="GO:0004355">
    <property type="term" value="F:glutamate synthase (NADPH) activity"/>
    <property type="evidence" value="ECO:0007669"/>
    <property type="project" value="UniProtKB-EC"/>
</dbReference>
<dbReference type="PROSITE" id="PS00202">
    <property type="entry name" value="RUBREDOXIN"/>
    <property type="match status" value="2"/>
</dbReference>
<dbReference type="Pfam" id="PF00301">
    <property type="entry name" value="Rubredoxin"/>
    <property type="match status" value="2"/>
</dbReference>
<dbReference type="STRING" id="331678.Cphamn1_2461"/>
<proteinExistence type="inferred from homology"/>
<dbReference type="InterPro" id="IPR018527">
    <property type="entry name" value="Rubredoxin_Fe_BS"/>
</dbReference>
<evidence type="ECO:0000256" key="4">
    <source>
        <dbReference type="ARBA" id="ARBA00022982"/>
    </source>
</evidence>